<gene>
    <name evidence="2" type="ORF">CA13_36330</name>
</gene>
<feature type="transmembrane region" description="Helical" evidence="1">
    <location>
        <begin position="59"/>
        <end position="78"/>
    </location>
</feature>
<keyword evidence="1" id="KW-1133">Transmembrane helix</keyword>
<feature type="transmembrane region" description="Helical" evidence="1">
    <location>
        <begin position="35"/>
        <end position="53"/>
    </location>
</feature>
<dbReference type="RefSeq" id="WP_146398514.1">
    <property type="nucleotide sequence ID" value="NZ_SJPJ01000001.1"/>
</dbReference>
<dbReference type="InterPro" id="IPR010721">
    <property type="entry name" value="UstE-like"/>
</dbReference>
<keyword evidence="1" id="KW-0812">Transmembrane</keyword>
<feature type="transmembrane region" description="Helical" evidence="1">
    <location>
        <begin position="132"/>
        <end position="151"/>
    </location>
</feature>
<dbReference type="PROSITE" id="PS50244">
    <property type="entry name" value="S5A_REDUCTASE"/>
    <property type="match status" value="1"/>
</dbReference>
<dbReference type="OrthoDB" id="9779233at2"/>
<feature type="transmembrane region" description="Helical" evidence="1">
    <location>
        <begin position="99"/>
        <end position="120"/>
    </location>
</feature>
<evidence type="ECO:0000256" key="1">
    <source>
        <dbReference type="SAM" id="Phobius"/>
    </source>
</evidence>
<evidence type="ECO:0000313" key="2">
    <source>
        <dbReference type="EMBL" id="TWT82172.1"/>
    </source>
</evidence>
<comment type="caution">
    <text evidence="2">The sequence shown here is derived from an EMBL/GenBank/DDBJ whole genome shotgun (WGS) entry which is preliminary data.</text>
</comment>
<keyword evidence="3" id="KW-1185">Reference proteome</keyword>
<dbReference type="GO" id="GO:0016020">
    <property type="term" value="C:membrane"/>
    <property type="evidence" value="ECO:0007669"/>
    <property type="project" value="TreeGrafter"/>
</dbReference>
<organism evidence="2 3">
    <name type="scientific">Novipirellula herctigrandis</name>
    <dbReference type="NCBI Taxonomy" id="2527986"/>
    <lineage>
        <taxon>Bacteria</taxon>
        <taxon>Pseudomonadati</taxon>
        <taxon>Planctomycetota</taxon>
        <taxon>Planctomycetia</taxon>
        <taxon>Pirellulales</taxon>
        <taxon>Pirellulaceae</taxon>
        <taxon>Novipirellula</taxon>
    </lineage>
</organism>
<keyword evidence="1" id="KW-0472">Membrane</keyword>
<accession>A0A5C5Z485</accession>
<reference evidence="2 3" key="1">
    <citation type="submission" date="2019-02" db="EMBL/GenBank/DDBJ databases">
        <title>Deep-cultivation of Planctomycetes and their phenomic and genomic characterization uncovers novel biology.</title>
        <authorList>
            <person name="Wiegand S."/>
            <person name="Jogler M."/>
            <person name="Boedeker C."/>
            <person name="Pinto D."/>
            <person name="Vollmers J."/>
            <person name="Rivas-Marin E."/>
            <person name="Kohn T."/>
            <person name="Peeters S.H."/>
            <person name="Heuer A."/>
            <person name="Rast P."/>
            <person name="Oberbeckmann S."/>
            <person name="Bunk B."/>
            <person name="Jeske O."/>
            <person name="Meyerdierks A."/>
            <person name="Storesund J.E."/>
            <person name="Kallscheuer N."/>
            <person name="Luecker S."/>
            <person name="Lage O.M."/>
            <person name="Pohl T."/>
            <person name="Merkel B.J."/>
            <person name="Hornburger P."/>
            <person name="Mueller R.-W."/>
            <person name="Bruemmer F."/>
            <person name="Labrenz M."/>
            <person name="Spormann A.M."/>
            <person name="Op Den Camp H."/>
            <person name="Overmann J."/>
            <person name="Amann R."/>
            <person name="Jetten M.S.M."/>
            <person name="Mascher T."/>
            <person name="Medema M.H."/>
            <person name="Devos D.P."/>
            <person name="Kaster A.-K."/>
            <person name="Ovreas L."/>
            <person name="Rohde M."/>
            <person name="Galperin M.Y."/>
            <person name="Jogler C."/>
        </authorList>
    </citation>
    <scope>NUCLEOTIDE SEQUENCE [LARGE SCALE GENOMIC DNA]</scope>
    <source>
        <strain evidence="2 3">CA13</strain>
    </source>
</reference>
<dbReference type="Proteomes" id="UP000315010">
    <property type="component" value="Unassembled WGS sequence"/>
</dbReference>
<name>A0A5C5Z485_9BACT</name>
<dbReference type="Gene3D" id="1.20.120.1630">
    <property type="match status" value="1"/>
</dbReference>
<dbReference type="PANTHER" id="PTHR32251:SF17">
    <property type="entry name" value="STEROID 5-ALPHA REDUCTASE C-TERMINAL DOMAIN-CONTAINING PROTEIN"/>
    <property type="match status" value="1"/>
</dbReference>
<protein>
    <submittedName>
        <fullName evidence="2">3-oxo-5-alpha-steroid 4-dehydrogenase</fullName>
    </submittedName>
</protein>
<sequence length="262" mass="30123">MEFADFLPSLAAIAGIIFVLWGISLAIRDVSIVDIFWGLGFVFIAWFSQWMAGHSSTRTMLLVMMVTIWGARLGIYLGRRNWGKKEDYRYAAMREKHGSAFPIVSLVTVFSLQGLLMWFISMPIQVAILKSIPWHPVVWFGVIVWSIGLFFESVGDYQLARFKSDPSNQGKVMDRGLWHYTRHPNYFGDFCVWWGFYLTAVESGSWWWTILSPILMTFLLLRVSGVRLLENSLRSRVDGYDEYARITSPFFPLPRSKSSASS</sequence>
<dbReference type="PANTHER" id="PTHR32251">
    <property type="entry name" value="3-OXO-5-ALPHA-STEROID 4-DEHYDROGENASE"/>
    <property type="match status" value="1"/>
</dbReference>
<dbReference type="EMBL" id="SJPJ01000001">
    <property type="protein sequence ID" value="TWT82172.1"/>
    <property type="molecule type" value="Genomic_DNA"/>
</dbReference>
<dbReference type="AlphaFoldDB" id="A0A5C5Z485"/>
<evidence type="ECO:0000313" key="3">
    <source>
        <dbReference type="Proteomes" id="UP000315010"/>
    </source>
</evidence>
<dbReference type="Pfam" id="PF06966">
    <property type="entry name" value="DUF1295"/>
    <property type="match status" value="1"/>
</dbReference>
<feature type="transmembrane region" description="Helical" evidence="1">
    <location>
        <begin position="6"/>
        <end position="23"/>
    </location>
</feature>
<proteinExistence type="predicted"/>